<dbReference type="GO" id="GO:0019239">
    <property type="term" value="F:deaminase activity"/>
    <property type="evidence" value="ECO:0007669"/>
    <property type="project" value="TreeGrafter"/>
</dbReference>
<dbReference type="InterPro" id="IPR006056">
    <property type="entry name" value="RidA"/>
</dbReference>
<keyword evidence="3" id="KW-1185">Reference proteome</keyword>
<sequence>MNRKVINSHKAPEPIGPYSQAILVNNTLYVSGQIAIDRETGNMANEDIATEAHQVMRNLEYILHEAGLAFKSVVKCTIFLKDMNDFQVVNNVYGQYFSHHHPARETVEVSRLPKDARVEISCIAVKEM</sequence>
<reference evidence="2 3" key="1">
    <citation type="submission" date="2016-10" db="EMBL/GenBank/DDBJ databases">
        <authorList>
            <person name="de Groot N.N."/>
        </authorList>
    </citation>
    <scope>NUCLEOTIDE SEQUENCE [LARGE SCALE GENOMIC DNA]</scope>
    <source>
        <strain>GEY</strain>
        <strain evidence="3">DSM 9560</strain>
    </source>
</reference>
<dbReference type="EMBL" id="FONY01000007">
    <property type="protein sequence ID" value="SFE82678.1"/>
    <property type="molecule type" value="Genomic_DNA"/>
</dbReference>
<evidence type="ECO:0000256" key="1">
    <source>
        <dbReference type="ARBA" id="ARBA00010552"/>
    </source>
</evidence>
<dbReference type="RefSeq" id="WP_091541633.1">
    <property type="nucleotide sequence ID" value="NZ_FONY01000007.1"/>
</dbReference>
<evidence type="ECO:0000313" key="2">
    <source>
        <dbReference type="EMBL" id="SFE82678.1"/>
    </source>
</evidence>
<dbReference type="FunFam" id="3.30.1330.40:FF:000001">
    <property type="entry name" value="L-PSP family endoribonuclease"/>
    <property type="match status" value="1"/>
</dbReference>
<dbReference type="NCBIfam" id="TIGR00004">
    <property type="entry name" value="Rid family detoxifying hydrolase"/>
    <property type="match status" value="1"/>
</dbReference>
<dbReference type="InterPro" id="IPR006175">
    <property type="entry name" value="YjgF/YER057c/UK114"/>
</dbReference>
<dbReference type="SUPFAM" id="SSF55298">
    <property type="entry name" value="YjgF-like"/>
    <property type="match status" value="1"/>
</dbReference>
<dbReference type="STRING" id="1003.SAMN04488541_1007125"/>
<dbReference type="PANTHER" id="PTHR11803">
    <property type="entry name" value="2-IMINOBUTANOATE/2-IMINOPROPANOATE DEAMINASE RIDA"/>
    <property type="match status" value="1"/>
</dbReference>
<dbReference type="Proteomes" id="UP000199513">
    <property type="component" value="Unassembled WGS sequence"/>
</dbReference>
<dbReference type="OrthoDB" id="9803101at2"/>
<proteinExistence type="inferred from homology"/>
<dbReference type="AlphaFoldDB" id="A0A1I2DQA4"/>
<name>A0A1I2DQA4_9BACT</name>
<dbReference type="InterPro" id="IPR035959">
    <property type="entry name" value="RutC-like_sf"/>
</dbReference>
<evidence type="ECO:0000313" key="3">
    <source>
        <dbReference type="Proteomes" id="UP000199513"/>
    </source>
</evidence>
<comment type="similarity">
    <text evidence="1">Belongs to the RutC family.</text>
</comment>
<organism evidence="2 3">
    <name type="scientific">Thermoflexibacter ruber</name>
    <dbReference type="NCBI Taxonomy" id="1003"/>
    <lineage>
        <taxon>Bacteria</taxon>
        <taxon>Pseudomonadati</taxon>
        <taxon>Bacteroidota</taxon>
        <taxon>Cytophagia</taxon>
        <taxon>Cytophagales</taxon>
        <taxon>Thermoflexibacteraceae</taxon>
        <taxon>Thermoflexibacter</taxon>
    </lineage>
</organism>
<dbReference type="Gene3D" id="3.30.1330.40">
    <property type="entry name" value="RutC-like"/>
    <property type="match status" value="1"/>
</dbReference>
<gene>
    <name evidence="2" type="ORF">SAMN04488541_1007125</name>
</gene>
<dbReference type="GO" id="GO:0005829">
    <property type="term" value="C:cytosol"/>
    <property type="evidence" value="ECO:0007669"/>
    <property type="project" value="TreeGrafter"/>
</dbReference>
<dbReference type="PANTHER" id="PTHR11803:SF58">
    <property type="entry name" value="PROTEIN HMF1-RELATED"/>
    <property type="match status" value="1"/>
</dbReference>
<dbReference type="Pfam" id="PF01042">
    <property type="entry name" value="Ribonuc_L-PSP"/>
    <property type="match status" value="1"/>
</dbReference>
<accession>A0A1I2DQA4</accession>
<dbReference type="CDD" id="cd00448">
    <property type="entry name" value="YjgF_YER057c_UK114_family"/>
    <property type="match status" value="1"/>
</dbReference>
<protein>
    <submittedName>
        <fullName evidence="2">2-iminobutanoate/2-iminopropanoate deaminase</fullName>
    </submittedName>
</protein>